<dbReference type="PROSITE" id="PS51898">
    <property type="entry name" value="TYR_RECOMBINASE"/>
    <property type="match status" value="1"/>
</dbReference>
<evidence type="ECO:0000256" key="1">
    <source>
        <dbReference type="ARBA" id="ARBA00003283"/>
    </source>
</evidence>
<keyword evidence="3" id="KW-0229">DNA integration</keyword>
<dbReference type="InterPro" id="IPR010998">
    <property type="entry name" value="Integrase_recombinase_N"/>
</dbReference>
<evidence type="ECO:0000256" key="2">
    <source>
        <dbReference type="ARBA" id="ARBA00008857"/>
    </source>
</evidence>
<dbReference type="InterPro" id="IPR004107">
    <property type="entry name" value="Integrase_SAM-like_N"/>
</dbReference>
<comment type="function">
    <text evidence="1">Site-specific tyrosine recombinase, which acts by catalyzing the cutting and rejoining of the recombining DNA molecules.</text>
</comment>
<evidence type="ECO:0000313" key="10">
    <source>
        <dbReference type="Proteomes" id="UP000813420"/>
    </source>
</evidence>
<evidence type="ECO:0000256" key="3">
    <source>
        <dbReference type="ARBA" id="ARBA00022908"/>
    </source>
</evidence>
<proteinExistence type="inferred from homology"/>
<feature type="domain" description="Tyr recombinase" evidence="7">
    <location>
        <begin position="104"/>
        <end position="277"/>
    </location>
</feature>
<dbReference type="Gene3D" id="1.10.150.130">
    <property type="match status" value="1"/>
</dbReference>
<evidence type="ECO:0000313" key="9">
    <source>
        <dbReference type="EMBL" id="HJH49264.1"/>
    </source>
</evidence>
<evidence type="ECO:0000256" key="4">
    <source>
        <dbReference type="ARBA" id="ARBA00023125"/>
    </source>
</evidence>
<dbReference type="EMBL" id="DYXE01000033">
    <property type="protein sequence ID" value="HJH49264.1"/>
    <property type="molecule type" value="Genomic_DNA"/>
</dbReference>
<feature type="domain" description="Core-binding (CB)" evidence="8">
    <location>
        <begin position="7"/>
        <end position="86"/>
    </location>
</feature>
<dbReference type="GO" id="GO:0006310">
    <property type="term" value="P:DNA recombination"/>
    <property type="evidence" value="ECO:0007669"/>
    <property type="project" value="UniProtKB-KW"/>
</dbReference>
<dbReference type="PANTHER" id="PTHR30349:SF89">
    <property type="entry name" value="INTEGRASE_RECOMBINASE"/>
    <property type="match status" value="1"/>
</dbReference>
<keyword evidence="5" id="KW-0233">DNA recombination</keyword>
<dbReference type="SUPFAM" id="SSF56349">
    <property type="entry name" value="DNA breaking-rejoining enzymes"/>
    <property type="match status" value="1"/>
</dbReference>
<dbReference type="GO" id="GO:0003677">
    <property type="term" value="F:DNA binding"/>
    <property type="evidence" value="ECO:0007669"/>
    <property type="project" value="UniProtKB-UniRule"/>
</dbReference>
<accession>A0A9D3AIE8</accession>
<dbReference type="AlphaFoldDB" id="A0A9D3AIE8"/>
<gene>
    <name evidence="9" type="ORF">K8V39_03260</name>
</gene>
<organism evidence="9 10">
    <name type="scientific">Merdimonas faecis</name>
    <dbReference type="NCBI Taxonomy" id="1653435"/>
    <lineage>
        <taxon>Bacteria</taxon>
        <taxon>Bacillati</taxon>
        <taxon>Bacillota</taxon>
        <taxon>Clostridia</taxon>
        <taxon>Lachnospirales</taxon>
        <taxon>Lachnospiraceae</taxon>
        <taxon>Merdimonas</taxon>
    </lineage>
</organism>
<dbReference type="InterPro" id="IPR044068">
    <property type="entry name" value="CB"/>
</dbReference>
<dbReference type="InterPro" id="IPR002104">
    <property type="entry name" value="Integrase_catalytic"/>
</dbReference>
<dbReference type="Gene3D" id="1.10.443.10">
    <property type="entry name" value="Intergrase catalytic core"/>
    <property type="match status" value="1"/>
</dbReference>
<comment type="caution">
    <text evidence="9">The sequence shown here is derived from an EMBL/GenBank/DDBJ whole genome shotgun (WGS) entry which is preliminary data.</text>
</comment>
<protein>
    <submittedName>
        <fullName evidence="9">Tyrosine-type recombinase/integrase</fullName>
    </submittedName>
</protein>
<dbReference type="Proteomes" id="UP000813420">
    <property type="component" value="Unassembled WGS sequence"/>
</dbReference>
<evidence type="ECO:0000259" key="7">
    <source>
        <dbReference type="PROSITE" id="PS51898"/>
    </source>
</evidence>
<dbReference type="PROSITE" id="PS51900">
    <property type="entry name" value="CB"/>
    <property type="match status" value="1"/>
</dbReference>
<evidence type="ECO:0000259" key="8">
    <source>
        <dbReference type="PROSITE" id="PS51900"/>
    </source>
</evidence>
<dbReference type="GO" id="GO:0015074">
    <property type="term" value="P:DNA integration"/>
    <property type="evidence" value="ECO:0007669"/>
    <property type="project" value="UniProtKB-KW"/>
</dbReference>
<dbReference type="Pfam" id="PF02899">
    <property type="entry name" value="Phage_int_SAM_1"/>
    <property type="match status" value="1"/>
</dbReference>
<dbReference type="PANTHER" id="PTHR30349">
    <property type="entry name" value="PHAGE INTEGRASE-RELATED"/>
    <property type="match status" value="1"/>
</dbReference>
<comment type="similarity">
    <text evidence="2">Belongs to the 'phage' integrase family.</text>
</comment>
<reference evidence="9" key="1">
    <citation type="journal article" date="2021" name="PeerJ">
        <title>Extensive microbial diversity within the chicken gut microbiome revealed by metagenomics and culture.</title>
        <authorList>
            <person name="Gilroy R."/>
            <person name="Ravi A."/>
            <person name="Getino M."/>
            <person name="Pursley I."/>
            <person name="Horton D.L."/>
            <person name="Alikhan N.F."/>
            <person name="Baker D."/>
            <person name="Gharbi K."/>
            <person name="Hall N."/>
            <person name="Watson M."/>
            <person name="Adriaenssens E.M."/>
            <person name="Foster-Nyarko E."/>
            <person name="Jarju S."/>
            <person name="Secka A."/>
            <person name="Antonio M."/>
            <person name="Oren A."/>
            <person name="Chaudhuri R.R."/>
            <person name="La Ragione R."/>
            <person name="Hildebrand F."/>
            <person name="Pallen M.J."/>
        </authorList>
    </citation>
    <scope>NUCLEOTIDE SEQUENCE</scope>
    <source>
        <strain evidence="9">USAMLcec4-12693</strain>
    </source>
</reference>
<keyword evidence="4 6" id="KW-0238">DNA-binding</keyword>
<dbReference type="RefSeq" id="WP_277271715.1">
    <property type="nucleotide sequence ID" value="NZ_DYXE01000033.1"/>
</dbReference>
<dbReference type="InterPro" id="IPR013762">
    <property type="entry name" value="Integrase-like_cat_sf"/>
</dbReference>
<evidence type="ECO:0000256" key="5">
    <source>
        <dbReference type="ARBA" id="ARBA00023172"/>
    </source>
</evidence>
<dbReference type="Pfam" id="PF00589">
    <property type="entry name" value="Phage_integrase"/>
    <property type="match status" value="1"/>
</dbReference>
<evidence type="ECO:0000256" key="6">
    <source>
        <dbReference type="PROSITE-ProRule" id="PRU01248"/>
    </source>
</evidence>
<sequence length="284" mass="33840">MTNTTFYFSEKDIREFRYYLQERENAQATMEKYIRDVRNFMEYVGKGRKVDKEKLLQYKQWLVENYAISSANSMIVALNQFLIFKGHGGLRLKRIRTQRNGMLNVDKTLEREEFLRLVRTARGQGKEQIAMIMETMCATGIRVSELKFFRVENLKSGMIRVWNKGKYRIVILPEVLRKKLLAYAGKHRIRSGMIFCTRTGREKNRSNIWREMKKISELAGVRLEKVFPHNLRHLFARTFYKMTKDLINLADILGHSSVEVTRIYTSDSINEWRRNLDRMEILEE</sequence>
<name>A0A9D3AIE8_9FIRM</name>
<reference evidence="9" key="2">
    <citation type="submission" date="2021-09" db="EMBL/GenBank/DDBJ databases">
        <authorList>
            <person name="Gilroy R."/>
        </authorList>
    </citation>
    <scope>NUCLEOTIDE SEQUENCE</scope>
    <source>
        <strain evidence="9">USAMLcec4-12693</strain>
    </source>
</reference>
<dbReference type="InterPro" id="IPR050090">
    <property type="entry name" value="Tyrosine_recombinase_XerCD"/>
</dbReference>
<dbReference type="InterPro" id="IPR011010">
    <property type="entry name" value="DNA_brk_join_enz"/>
</dbReference>